<dbReference type="AlphaFoldDB" id="A0A6J5B2Q2"/>
<dbReference type="GeneID" id="97041591"/>
<keyword evidence="2" id="KW-1185">Reference proteome</keyword>
<dbReference type="Proteomes" id="UP000494255">
    <property type="component" value="Unassembled WGS sequence"/>
</dbReference>
<gene>
    <name evidence="1" type="ORF">LMG24238_02962</name>
</gene>
<dbReference type="EMBL" id="CADIKC010000003">
    <property type="protein sequence ID" value="CAB3687962.1"/>
    <property type="molecule type" value="Genomic_DNA"/>
</dbReference>
<evidence type="ECO:0000313" key="1">
    <source>
        <dbReference type="EMBL" id="CAB3687962.1"/>
    </source>
</evidence>
<name>A0A6J5B2Q2_9BURK</name>
<evidence type="ECO:0000313" key="2">
    <source>
        <dbReference type="Proteomes" id="UP000494255"/>
    </source>
</evidence>
<dbReference type="SUPFAM" id="SSF46785">
    <property type="entry name" value="Winged helix' DNA-binding domain"/>
    <property type="match status" value="1"/>
</dbReference>
<organism evidence="1 2">
    <name type="scientific">Paraburkholderia sediminicola</name>
    <dbReference type="NCBI Taxonomy" id="458836"/>
    <lineage>
        <taxon>Bacteria</taxon>
        <taxon>Pseudomonadati</taxon>
        <taxon>Pseudomonadota</taxon>
        <taxon>Betaproteobacteria</taxon>
        <taxon>Burkholderiales</taxon>
        <taxon>Burkholderiaceae</taxon>
        <taxon>Paraburkholderia</taxon>
    </lineage>
</organism>
<protein>
    <submittedName>
        <fullName evidence="1">Uncharacterized protein</fullName>
    </submittedName>
</protein>
<proteinExistence type="predicted"/>
<dbReference type="RefSeq" id="WP_175051090.1">
    <property type="nucleotide sequence ID" value="NZ_CADIKC010000003.1"/>
</dbReference>
<dbReference type="InterPro" id="IPR036390">
    <property type="entry name" value="WH_DNA-bd_sf"/>
</dbReference>
<reference evidence="1 2" key="1">
    <citation type="submission" date="2020-04" db="EMBL/GenBank/DDBJ databases">
        <authorList>
            <person name="De Canck E."/>
        </authorList>
    </citation>
    <scope>NUCLEOTIDE SEQUENCE [LARGE SCALE GENOMIC DNA]</scope>
    <source>
        <strain evidence="1 2">LMG 24238</strain>
    </source>
</reference>
<accession>A0A6J5B2Q2</accession>
<sequence length="124" mass="13701">MSRMPIDSGRYVPVIVNGHRQWARDQVALQAEILSLLERDGSLPKKRIIMALSTAQAAIETALSALLDTGKIERYRAMSVRRRMDEHWCVAGQASATSRANFRAMEILAAFQQAAARRAGSMSA</sequence>